<geneLocation type="plasmid" evidence="2">
    <name>pSM42_Rh02_Rh04</name>
</geneLocation>
<evidence type="ECO:0000313" key="2">
    <source>
        <dbReference type="EMBL" id="TBF05693.1"/>
    </source>
</evidence>
<organism evidence="1 4">
    <name type="scientific">Rhizobium ruizarguesonis</name>
    <dbReference type="NCBI Taxonomy" id="2081791"/>
    <lineage>
        <taxon>Bacteria</taxon>
        <taxon>Pseudomonadati</taxon>
        <taxon>Pseudomonadota</taxon>
        <taxon>Alphaproteobacteria</taxon>
        <taxon>Hyphomicrobiales</taxon>
        <taxon>Rhizobiaceae</taxon>
        <taxon>Rhizobium/Agrobacterium group</taxon>
        <taxon>Rhizobium</taxon>
    </lineage>
</organism>
<evidence type="ECO:0000313" key="3">
    <source>
        <dbReference type="Proteomes" id="UP000291892"/>
    </source>
</evidence>
<dbReference type="RefSeq" id="WP_130693295.1">
    <property type="nucleotide sequence ID" value="NZ_JAJAEH010000020.1"/>
</dbReference>
<evidence type="ECO:0000313" key="4">
    <source>
        <dbReference type="Proteomes" id="UP000661163"/>
    </source>
</evidence>
<dbReference type="EMBL" id="SIKX01000003">
    <property type="protein sequence ID" value="TBF05693.1"/>
    <property type="molecule type" value="Genomic_DNA"/>
</dbReference>
<name>A0AAE5C514_9HYPH</name>
<comment type="caution">
    <text evidence="1">The sequence shown here is derived from an EMBL/GenBank/DDBJ whole genome shotgun (WGS) entry which is preliminary data.</text>
</comment>
<proteinExistence type="predicted"/>
<reference evidence="2 3" key="1">
    <citation type="submission" date="2019-02" db="EMBL/GenBank/DDBJ databases">
        <title>The genomic architecture of introgression among sibling species of bacteria.</title>
        <authorList>
            <person name="Cavassim M.I.A."/>
            <person name="Moeskjaer S."/>
            <person name="Moslemi C."/>
            <person name="Fields B."/>
            <person name="Bachmann A."/>
            <person name="Vilhjalmsson B."/>
            <person name="Schierup M.H."/>
            <person name="Young J.P.W."/>
            <person name="Andersen S.U."/>
        </authorList>
    </citation>
    <scope>NUCLEOTIDE SEQUENCE [LARGE SCALE GENOMIC DNA]</scope>
    <source>
        <strain evidence="2 3">SM42</strain>
        <plasmid evidence="2">pSM42_Rh02_Rh04</plasmid>
    </source>
</reference>
<keyword evidence="2" id="KW-0614">Plasmid</keyword>
<dbReference type="EMBL" id="WUFC01000029">
    <property type="protein sequence ID" value="NEI51567.1"/>
    <property type="molecule type" value="Genomic_DNA"/>
</dbReference>
<dbReference type="Proteomes" id="UP000291892">
    <property type="component" value="Unassembled WGS sequence"/>
</dbReference>
<reference evidence="1 4" key="2">
    <citation type="submission" date="2019-12" db="EMBL/GenBank/DDBJ databases">
        <title>Rhizobium genotypes associated with high levels of biological nitrogen fixation by grain legumes in a temperate-maritime cropping system.</title>
        <authorList>
            <person name="Maluk M."/>
            <person name="Francesc Ferrando Molina F."/>
            <person name="Lopez Del Egido L."/>
            <person name="Lafos M."/>
            <person name="Langarica-Fuentes A."/>
            <person name="Gebre Yohannes G."/>
            <person name="Young M.W."/>
            <person name="Martin P."/>
            <person name="Gantlett R."/>
            <person name="Kenicer G."/>
            <person name="Hawes C."/>
            <person name="Begg G.S."/>
            <person name="Quilliam R.S."/>
            <person name="Squire G.R."/>
            <person name="Poole P.S."/>
            <person name="Young P.W."/>
            <person name="Iannetta P.M."/>
            <person name="James E.K."/>
        </authorList>
    </citation>
    <scope>NUCLEOTIDE SEQUENCE [LARGE SCALE GENOMIC DNA]</scope>
    <source>
        <strain evidence="1 4">JHI985</strain>
    </source>
</reference>
<dbReference type="Proteomes" id="UP000661163">
    <property type="component" value="Unassembled WGS sequence"/>
</dbReference>
<evidence type="ECO:0000313" key="1">
    <source>
        <dbReference type="EMBL" id="NEI51567.1"/>
    </source>
</evidence>
<gene>
    <name evidence="2" type="ORF">ELG94_34265</name>
    <name evidence="1" type="ORF">GR217_28325</name>
</gene>
<sequence length="60" mass="6809">MTMILSSFMIAPKPGLKSQREMESVWSTLWQNFVRMGPENCPSFIIVKCRGMVCLPASEN</sequence>
<protein>
    <submittedName>
        <fullName evidence="1">Uncharacterized protein</fullName>
    </submittedName>
</protein>
<accession>A0AAE5C514</accession>
<dbReference type="AlphaFoldDB" id="A0AAE5C514"/>